<feature type="transmembrane region" description="Helical" evidence="8">
    <location>
        <begin position="244"/>
        <end position="261"/>
    </location>
</feature>
<evidence type="ECO:0000256" key="2">
    <source>
        <dbReference type="ARBA" id="ARBA00008432"/>
    </source>
</evidence>
<keyword evidence="5 8" id="KW-1133">Transmembrane helix</keyword>
<dbReference type="NCBIfam" id="TIGR00229">
    <property type="entry name" value="sensory_box"/>
    <property type="match status" value="1"/>
</dbReference>
<dbReference type="InterPro" id="IPR000014">
    <property type="entry name" value="PAS"/>
</dbReference>
<accession>A0A1I2E6G4</accession>
<feature type="transmembrane region" description="Helical" evidence="8">
    <location>
        <begin position="12"/>
        <end position="33"/>
    </location>
</feature>
<dbReference type="SMART" id="SM00091">
    <property type="entry name" value="PAS"/>
    <property type="match status" value="1"/>
</dbReference>
<dbReference type="Proteomes" id="UP000199516">
    <property type="component" value="Unassembled WGS sequence"/>
</dbReference>
<proteinExistence type="inferred from homology"/>
<dbReference type="PROSITE" id="PS50850">
    <property type="entry name" value="MFS"/>
    <property type="match status" value="1"/>
</dbReference>
<dbReference type="InterPro" id="IPR036259">
    <property type="entry name" value="MFS_trans_sf"/>
</dbReference>
<dbReference type="Gene3D" id="3.30.450.20">
    <property type="entry name" value="PAS domain"/>
    <property type="match status" value="1"/>
</dbReference>
<feature type="transmembrane region" description="Helical" evidence="8">
    <location>
        <begin position="39"/>
        <end position="57"/>
    </location>
</feature>
<evidence type="ECO:0000313" key="12">
    <source>
        <dbReference type="Proteomes" id="UP000199516"/>
    </source>
</evidence>
<comment type="similarity">
    <text evidence="2">Belongs to the major facilitator superfamily. Nitrate/nitrite porter (TC 2.A.1.8) family.</text>
</comment>
<dbReference type="Gene3D" id="1.20.1250.20">
    <property type="entry name" value="MFS general substrate transporter like domains"/>
    <property type="match status" value="2"/>
</dbReference>
<reference evidence="11 12" key="1">
    <citation type="submission" date="2016-10" db="EMBL/GenBank/DDBJ databases">
        <authorList>
            <person name="de Groot N.N."/>
        </authorList>
    </citation>
    <scope>NUCLEOTIDE SEQUENCE [LARGE SCALE GENOMIC DNA]</scope>
    <source>
        <strain evidence="11 12">DSM 23995</strain>
    </source>
</reference>
<evidence type="ECO:0000256" key="5">
    <source>
        <dbReference type="ARBA" id="ARBA00022989"/>
    </source>
</evidence>
<keyword evidence="3" id="KW-0813">Transport</keyword>
<dbReference type="PANTHER" id="PTHR23515">
    <property type="entry name" value="HIGH-AFFINITY NITRATE TRANSPORTER 2.3"/>
    <property type="match status" value="1"/>
</dbReference>
<dbReference type="Pfam" id="PF13426">
    <property type="entry name" value="PAS_9"/>
    <property type="match status" value="1"/>
</dbReference>
<feature type="transmembrane region" description="Helical" evidence="8">
    <location>
        <begin position="69"/>
        <end position="89"/>
    </location>
</feature>
<evidence type="ECO:0000256" key="3">
    <source>
        <dbReference type="ARBA" id="ARBA00022448"/>
    </source>
</evidence>
<evidence type="ECO:0000259" key="10">
    <source>
        <dbReference type="PROSITE" id="PS50850"/>
    </source>
</evidence>
<dbReference type="InterPro" id="IPR020846">
    <property type="entry name" value="MFS_dom"/>
</dbReference>
<evidence type="ECO:0000256" key="1">
    <source>
        <dbReference type="ARBA" id="ARBA00004651"/>
    </source>
</evidence>
<feature type="transmembrane region" description="Helical" evidence="8">
    <location>
        <begin position="325"/>
        <end position="350"/>
    </location>
</feature>
<gene>
    <name evidence="11" type="ORF">SAMN05192532_105122</name>
</gene>
<dbReference type="PROSITE" id="PS50112">
    <property type="entry name" value="PAS"/>
    <property type="match status" value="1"/>
</dbReference>
<dbReference type="CDD" id="cd17341">
    <property type="entry name" value="MFS_NRT2_like"/>
    <property type="match status" value="1"/>
</dbReference>
<keyword evidence="6" id="KW-0534">Nitrate assimilation</keyword>
<dbReference type="CDD" id="cd00130">
    <property type="entry name" value="PAS"/>
    <property type="match status" value="1"/>
</dbReference>
<dbReference type="AlphaFoldDB" id="A0A1I2E6G4"/>
<organism evidence="11 12">
    <name type="scientific">Alteribacillus iranensis</name>
    <dbReference type="NCBI Taxonomy" id="930128"/>
    <lineage>
        <taxon>Bacteria</taxon>
        <taxon>Bacillati</taxon>
        <taxon>Bacillota</taxon>
        <taxon>Bacilli</taxon>
        <taxon>Bacillales</taxon>
        <taxon>Bacillaceae</taxon>
        <taxon>Alteribacillus</taxon>
    </lineage>
</organism>
<dbReference type="InterPro" id="IPR035965">
    <property type="entry name" value="PAS-like_dom_sf"/>
</dbReference>
<dbReference type="GO" id="GO:0042128">
    <property type="term" value="P:nitrate assimilation"/>
    <property type="evidence" value="ECO:0007669"/>
    <property type="project" value="UniProtKB-KW"/>
</dbReference>
<dbReference type="InterPro" id="IPR011701">
    <property type="entry name" value="MFS"/>
</dbReference>
<keyword evidence="7 8" id="KW-0472">Membrane</keyword>
<feature type="transmembrane region" description="Helical" evidence="8">
    <location>
        <begin position="268"/>
        <end position="287"/>
    </location>
</feature>
<dbReference type="SUPFAM" id="SSF55785">
    <property type="entry name" value="PYP-like sensor domain (PAS domain)"/>
    <property type="match status" value="1"/>
</dbReference>
<feature type="transmembrane region" description="Helical" evidence="8">
    <location>
        <begin position="162"/>
        <end position="180"/>
    </location>
</feature>
<sequence>MTNRPGVQLSLQTSSLLAGFMVWVMISSLMPFITEDISLSATEASLVTAIPVILGSLMRVPIGFWTNRYGARIVFIVSFIVLLFPVFYLSTADSFADLVIGGLFLGIGGAVFSIGVTSLPKYYDKKRHGFVNGIYGVGNIGTAVTTFASPVIATQIGWNNTIRLFLLLLIFFILLNVFLGDRKEQKTRVKLGPQIASVIGNERMWFLSLFYFITFGSFVAFTVYLPNFLVSSFGLTSTDAGLRTAGFIAIATFLRPVGGWLGDKFNSFIILIIVFAGITVSGIILSFSPTLELYTVGVLSVAVCAGVGNGVVFKLVPLYFSRQAGIVNGIVSAIGGLGGFFPPIVLSIVFGLTGHYAIGFMALSQFALAALIIVVWMYFTGKLEMSHTAMQHTIEGIMITDQDGRIQYVNPAFVDTTGYSEKEAIGTTPNILKSGKHDEEFYKRMWQEIEEEGYWKGEIVNRKKSGDLYREWLTITPIKNKHEPNTGYVAMFTELTEKT</sequence>
<evidence type="ECO:0000256" key="4">
    <source>
        <dbReference type="ARBA" id="ARBA00022692"/>
    </source>
</evidence>
<evidence type="ECO:0000256" key="7">
    <source>
        <dbReference type="ARBA" id="ARBA00023136"/>
    </source>
</evidence>
<dbReference type="GO" id="GO:0015112">
    <property type="term" value="F:nitrate transmembrane transporter activity"/>
    <property type="evidence" value="ECO:0007669"/>
    <property type="project" value="InterPro"/>
</dbReference>
<feature type="transmembrane region" description="Helical" evidence="8">
    <location>
        <begin position="356"/>
        <end position="379"/>
    </location>
</feature>
<dbReference type="SUPFAM" id="SSF103473">
    <property type="entry name" value="MFS general substrate transporter"/>
    <property type="match status" value="1"/>
</dbReference>
<feature type="transmembrane region" description="Helical" evidence="8">
    <location>
        <begin position="95"/>
        <end position="117"/>
    </location>
</feature>
<feature type="transmembrane region" description="Helical" evidence="8">
    <location>
        <begin position="204"/>
        <end position="224"/>
    </location>
</feature>
<dbReference type="RefSeq" id="WP_091662106.1">
    <property type="nucleotide sequence ID" value="NZ_FONT01000005.1"/>
</dbReference>
<keyword evidence="12" id="KW-1185">Reference proteome</keyword>
<evidence type="ECO:0000256" key="6">
    <source>
        <dbReference type="ARBA" id="ARBA00023063"/>
    </source>
</evidence>
<protein>
    <submittedName>
        <fullName evidence="11">MFS transporter, NNP family, nitrate/nitrite transporter</fullName>
    </submittedName>
</protein>
<dbReference type="STRING" id="930128.SAMN05192532_105122"/>
<comment type="subcellular location">
    <subcellularLocation>
        <location evidence="1">Cell membrane</location>
        <topology evidence="1">Multi-pass membrane protein</topology>
    </subcellularLocation>
</comment>
<feature type="domain" description="PAS" evidence="9">
    <location>
        <begin position="382"/>
        <end position="426"/>
    </location>
</feature>
<evidence type="ECO:0000256" key="8">
    <source>
        <dbReference type="SAM" id="Phobius"/>
    </source>
</evidence>
<dbReference type="GO" id="GO:0005886">
    <property type="term" value="C:plasma membrane"/>
    <property type="evidence" value="ECO:0007669"/>
    <property type="project" value="UniProtKB-SubCell"/>
</dbReference>
<dbReference type="Pfam" id="PF07690">
    <property type="entry name" value="MFS_1"/>
    <property type="match status" value="1"/>
</dbReference>
<dbReference type="EMBL" id="FONT01000005">
    <property type="protein sequence ID" value="SFE88216.1"/>
    <property type="molecule type" value="Genomic_DNA"/>
</dbReference>
<dbReference type="OrthoDB" id="9773404at2"/>
<feature type="transmembrane region" description="Helical" evidence="8">
    <location>
        <begin position="293"/>
        <end position="313"/>
    </location>
</feature>
<evidence type="ECO:0000313" key="11">
    <source>
        <dbReference type="EMBL" id="SFE88216.1"/>
    </source>
</evidence>
<feature type="transmembrane region" description="Helical" evidence="8">
    <location>
        <begin position="129"/>
        <end position="156"/>
    </location>
</feature>
<evidence type="ECO:0000259" key="9">
    <source>
        <dbReference type="PROSITE" id="PS50112"/>
    </source>
</evidence>
<name>A0A1I2E6G4_9BACI</name>
<keyword evidence="4 8" id="KW-0812">Transmembrane</keyword>
<feature type="domain" description="Major facilitator superfamily (MFS) profile" evidence="10">
    <location>
        <begin position="7"/>
        <end position="382"/>
    </location>
</feature>
<dbReference type="InterPro" id="IPR044772">
    <property type="entry name" value="NO3_transporter"/>
</dbReference>